<organism evidence="2 3">
    <name type="scientific">Catenulispora acidiphila (strain DSM 44928 / JCM 14897 / NBRC 102108 / NRRL B-24433 / ID139908)</name>
    <dbReference type="NCBI Taxonomy" id="479433"/>
    <lineage>
        <taxon>Bacteria</taxon>
        <taxon>Bacillati</taxon>
        <taxon>Actinomycetota</taxon>
        <taxon>Actinomycetes</taxon>
        <taxon>Catenulisporales</taxon>
        <taxon>Catenulisporaceae</taxon>
        <taxon>Catenulispora</taxon>
    </lineage>
</organism>
<keyword evidence="3" id="KW-1185">Reference proteome</keyword>
<keyword evidence="1" id="KW-0472">Membrane</keyword>
<dbReference type="RefSeq" id="WP_012785262.1">
    <property type="nucleotide sequence ID" value="NC_013131.1"/>
</dbReference>
<protein>
    <submittedName>
        <fullName evidence="2">Uncharacterized protein</fullName>
    </submittedName>
</protein>
<dbReference type="Proteomes" id="UP000000851">
    <property type="component" value="Chromosome"/>
</dbReference>
<accession>C7Q4A8</accession>
<dbReference type="EMBL" id="CP001700">
    <property type="protein sequence ID" value="ACU69968.1"/>
    <property type="molecule type" value="Genomic_DNA"/>
</dbReference>
<keyword evidence="1" id="KW-0812">Transmembrane</keyword>
<feature type="transmembrane region" description="Helical" evidence="1">
    <location>
        <begin position="47"/>
        <end position="64"/>
    </location>
</feature>
<evidence type="ECO:0000313" key="2">
    <source>
        <dbReference type="EMBL" id="ACU69968.1"/>
    </source>
</evidence>
<reference evidence="2 3" key="1">
    <citation type="journal article" date="2009" name="Stand. Genomic Sci.">
        <title>Complete genome sequence of Catenulispora acidiphila type strain (ID 139908).</title>
        <authorList>
            <person name="Copeland A."/>
            <person name="Lapidus A."/>
            <person name="Glavina Del Rio T."/>
            <person name="Nolan M."/>
            <person name="Lucas S."/>
            <person name="Chen F."/>
            <person name="Tice H."/>
            <person name="Cheng J.F."/>
            <person name="Bruce D."/>
            <person name="Goodwin L."/>
            <person name="Pitluck S."/>
            <person name="Mikhailova N."/>
            <person name="Pati A."/>
            <person name="Ivanova N."/>
            <person name="Mavromatis K."/>
            <person name="Chen A."/>
            <person name="Palaniappan K."/>
            <person name="Chain P."/>
            <person name="Land M."/>
            <person name="Hauser L."/>
            <person name="Chang Y.J."/>
            <person name="Jeffries C.D."/>
            <person name="Chertkov O."/>
            <person name="Brettin T."/>
            <person name="Detter J.C."/>
            <person name="Han C."/>
            <person name="Ali Z."/>
            <person name="Tindall B.J."/>
            <person name="Goker M."/>
            <person name="Bristow J."/>
            <person name="Eisen J.A."/>
            <person name="Markowitz V."/>
            <person name="Hugenholtz P."/>
            <person name="Kyrpides N.C."/>
            <person name="Klenk H.P."/>
        </authorList>
    </citation>
    <scope>NUCLEOTIDE SEQUENCE [LARGE SCALE GENOMIC DNA]</scope>
    <source>
        <strain evidence="3">DSM 44928 / JCM 14897 / NBRC 102108 / NRRL B-24433 / ID139908</strain>
    </source>
</reference>
<sequence length="137" mass="14605">MGSRGVSHIELSSVPVAALIISAAVGCLAVAVVVLRVVPTWQRAQIVRNNLAPGVGLLAVIAFFSRKMLWYEAVVLLPMALAVLLMGKLPEDLPRSTDPAIREHPQYPAIRRRGIAASVAVMVVIFGGAILTAVFVR</sequence>
<feature type="transmembrane region" description="Helical" evidence="1">
    <location>
        <begin position="115"/>
        <end position="136"/>
    </location>
</feature>
<gene>
    <name evidence="2" type="ordered locus">Caci_1042</name>
</gene>
<keyword evidence="1" id="KW-1133">Transmembrane helix</keyword>
<evidence type="ECO:0000313" key="3">
    <source>
        <dbReference type="Proteomes" id="UP000000851"/>
    </source>
</evidence>
<dbReference type="HOGENOM" id="CLU_1861603_0_0_11"/>
<name>C7Q4A8_CATAD</name>
<dbReference type="KEGG" id="cai:Caci_1042"/>
<feature type="transmembrane region" description="Helical" evidence="1">
    <location>
        <begin position="12"/>
        <end position="35"/>
    </location>
</feature>
<dbReference type="AlphaFoldDB" id="C7Q4A8"/>
<proteinExistence type="predicted"/>
<evidence type="ECO:0000256" key="1">
    <source>
        <dbReference type="SAM" id="Phobius"/>
    </source>
</evidence>
<feature type="transmembrane region" description="Helical" evidence="1">
    <location>
        <begin position="70"/>
        <end position="87"/>
    </location>
</feature>
<dbReference type="PROSITE" id="PS51257">
    <property type="entry name" value="PROKAR_LIPOPROTEIN"/>
    <property type="match status" value="1"/>
</dbReference>
<dbReference type="InParanoid" id="C7Q4A8"/>